<evidence type="ECO:0000256" key="4">
    <source>
        <dbReference type="ARBA" id="ARBA00022747"/>
    </source>
</evidence>
<dbReference type="Gene3D" id="3.40.50.150">
    <property type="entry name" value="Vaccinia Virus protein VP39"/>
    <property type="match status" value="1"/>
</dbReference>
<dbReference type="AlphaFoldDB" id="A0A1C6V0L7"/>
<dbReference type="GO" id="GO:0044027">
    <property type="term" value="P:negative regulation of gene expression via chromosomal CpG island methylation"/>
    <property type="evidence" value="ECO:0007669"/>
    <property type="project" value="TreeGrafter"/>
</dbReference>
<dbReference type="PANTHER" id="PTHR10629">
    <property type="entry name" value="CYTOSINE-SPECIFIC METHYLTRANSFERASE"/>
    <property type="match status" value="1"/>
</dbReference>
<evidence type="ECO:0000313" key="9">
    <source>
        <dbReference type="Proteomes" id="UP000198605"/>
    </source>
</evidence>
<dbReference type="Pfam" id="PF00145">
    <property type="entry name" value="DNA_methylase"/>
    <property type="match status" value="1"/>
</dbReference>
<evidence type="ECO:0000256" key="5">
    <source>
        <dbReference type="PROSITE-ProRule" id="PRU01016"/>
    </source>
</evidence>
<dbReference type="Proteomes" id="UP000198605">
    <property type="component" value="Unassembled WGS sequence"/>
</dbReference>
<dbReference type="PANTHER" id="PTHR10629:SF52">
    <property type="entry name" value="DNA (CYTOSINE-5)-METHYLTRANSFERASE 1"/>
    <property type="match status" value="1"/>
</dbReference>
<proteinExistence type="inferred from homology"/>
<comment type="similarity">
    <text evidence="5 6">Belongs to the class I-like SAM-binding methyltransferase superfamily. C5-methyltransferase family.</text>
</comment>
<comment type="catalytic activity">
    <reaction evidence="7">
        <text>a 2'-deoxycytidine in DNA + S-adenosyl-L-methionine = a 5-methyl-2'-deoxycytidine in DNA + S-adenosyl-L-homocysteine + H(+)</text>
        <dbReference type="Rhea" id="RHEA:13681"/>
        <dbReference type="Rhea" id="RHEA-COMP:11369"/>
        <dbReference type="Rhea" id="RHEA-COMP:11370"/>
        <dbReference type="ChEBI" id="CHEBI:15378"/>
        <dbReference type="ChEBI" id="CHEBI:57856"/>
        <dbReference type="ChEBI" id="CHEBI:59789"/>
        <dbReference type="ChEBI" id="CHEBI:85452"/>
        <dbReference type="ChEBI" id="CHEBI:85454"/>
        <dbReference type="EC" id="2.1.1.37"/>
    </reaction>
</comment>
<accession>A0A1C6V0L7</accession>
<organism evidence="8 9">
    <name type="scientific">Micromonospora chersina</name>
    <dbReference type="NCBI Taxonomy" id="47854"/>
    <lineage>
        <taxon>Bacteria</taxon>
        <taxon>Bacillati</taxon>
        <taxon>Actinomycetota</taxon>
        <taxon>Actinomycetes</taxon>
        <taxon>Micromonosporales</taxon>
        <taxon>Micromonosporaceae</taxon>
        <taxon>Micromonospora</taxon>
    </lineage>
</organism>
<evidence type="ECO:0000256" key="1">
    <source>
        <dbReference type="ARBA" id="ARBA00022603"/>
    </source>
</evidence>
<keyword evidence="3 5" id="KW-0949">S-adenosyl-L-methionine</keyword>
<keyword evidence="4" id="KW-0680">Restriction system</keyword>
<dbReference type="SUPFAM" id="SSF53335">
    <property type="entry name" value="S-adenosyl-L-methionine-dependent methyltransferases"/>
    <property type="match status" value="1"/>
</dbReference>
<evidence type="ECO:0000256" key="7">
    <source>
        <dbReference type="RuleBase" id="RU000417"/>
    </source>
</evidence>
<dbReference type="STRING" id="47854.GA0070603_2897"/>
<feature type="active site" evidence="5">
    <location>
        <position position="102"/>
    </location>
</feature>
<name>A0A1C6V0L7_9ACTN</name>
<evidence type="ECO:0000313" key="8">
    <source>
        <dbReference type="EMBL" id="SCL59846.1"/>
    </source>
</evidence>
<evidence type="ECO:0000256" key="3">
    <source>
        <dbReference type="ARBA" id="ARBA00022691"/>
    </source>
</evidence>
<sequence length="372" mass="41378">MAVARSRSGAVEMSELSCTLLRMVGPSFIDLFSGAGGLSWGLVQAGWKPLYAVDYWKDAIETYRANMPDHLAECRDVHELDAPRLARVLEEVPDWVVGGPPCQGYSTVGKRQRTDDRNQLFLQFRRIVAELKPSGFLLENVLGLKDMSFEEEVATAFRELGYSVQWFILTAAEHGVPQLRRRVVFVGHLERRFLGVTASHDPDTYVTVGEAIGDLPRLTAGQSATDYDREPENPYQKEMREDSVSLQGHAASKHPAYLVEAISHVPDGGNRRSIPDHLQPKSGFHNSYSRLASWAPAVAVTQNMGKPSGTRCIHPSQHRGLTTREGARLQSFPDRFHFLGVSTSQRLQVANAVPPRLGRALGEAIVDPLRWE</sequence>
<gene>
    <name evidence="8" type="ORF">GA0070603_2897</name>
</gene>
<dbReference type="GO" id="GO:0003677">
    <property type="term" value="F:DNA binding"/>
    <property type="evidence" value="ECO:0007669"/>
    <property type="project" value="TreeGrafter"/>
</dbReference>
<evidence type="ECO:0000256" key="6">
    <source>
        <dbReference type="RuleBase" id="RU000416"/>
    </source>
</evidence>
<evidence type="ECO:0000256" key="2">
    <source>
        <dbReference type="ARBA" id="ARBA00022679"/>
    </source>
</evidence>
<dbReference type="Gene3D" id="3.90.120.10">
    <property type="entry name" value="DNA Methylase, subunit A, domain 2"/>
    <property type="match status" value="1"/>
</dbReference>
<dbReference type="InterPro" id="IPR050390">
    <property type="entry name" value="C5-Methyltransferase"/>
</dbReference>
<keyword evidence="1 5" id="KW-0489">Methyltransferase</keyword>
<dbReference type="PROSITE" id="PS00094">
    <property type="entry name" value="C5_MTASE_1"/>
    <property type="match status" value="1"/>
</dbReference>
<reference evidence="9" key="1">
    <citation type="submission" date="2016-06" db="EMBL/GenBank/DDBJ databases">
        <authorList>
            <person name="Varghese N."/>
            <person name="Submissions Spin"/>
        </authorList>
    </citation>
    <scope>NUCLEOTIDE SEQUENCE [LARGE SCALE GENOMIC DNA]</scope>
    <source>
        <strain evidence="9">DSM 44151</strain>
    </source>
</reference>
<dbReference type="EC" id="2.1.1.37" evidence="7"/>
<keyword evidence="2 5" id="KW-0808">Transferase</keyword>
<dbReference type="InterPro" id="IPR001525">
    <property type="entry name" value="C5_MeTfrase"/>
</dbReference>
<dbReference type="InterPro" id="IPR018117">
    <property type="entry name" value="C5_DNA_meth_AS"/>
</dbReference>
<keyword evidence="9" id="KW-1185">Reference proteome</keyword>
<dbReference type="PRINTS" id="PR00105">
    <property type="entry name" value="C5METTRFRASE"/>
</dbReference>
<dbReference type="NCBIfam" id="TIGR00675">
    <property type="entry name" value="dcm"/>
    <property type="match status" value="1"/>
</dbReference>
<dbReference type="PROSITE" id="PS51679">
    <property type="entry name" value="SAM_MT_C5"/>
    <property type="match status" value="1"/>
</dbReference>
<dbReference type="GO" id="GO:0003886">
    <property type="term" value="F:DNA (cytosine-5-)-methyltransferase activity"/>
    <property type="evidence" value="ECO:0007669"/>
    <property type="project" value="UniProtKB-EC"/>
</dbReference>
<dbReference type="InterPro" id="IPR029063">
    <property type="entry name" value="SAM-dependent_MTases_sf"/>
</dbReference>
<dbReference type="GO" id="GO:0009307">
    <property type="term" value="P:DNA restriction-modification system"/>
    <property type="evidence" value="ECO:0007669"/>
    <property type="project" value="UniProtKB-KW"/>
</dbReference>
<protein>
    <recommendedName>
        <fullName evidence="7">Cytosine-specific methyltransferase</fullName>
        <ecNumber evidence="7">2.1.1.37</ecNumber>
    </recommendedName>
</protein>
<dbReference type="GO" id="GO:0032259">
    <property type="term" value="P:methylation"/>
    <property type="evidence" value="ECO:0007669"/>
    <property type="project" value="UniProtKB-KW"/>
</dbReference>
<dbReference type="EMBL" id="FMIB01000002">
    <property type="protein sequence ID" value="SCL59846.1"/>
    <property type="molecule type" value="Genomic_DNA"/>
</dbReference>